<dbReference type="AlphaFoldDB" id="A1CH17"/>
<evidence type="ECO:0008006" key="4">
    <source>
        <dbReference type="Google" id="ProtNLM"/>
    </source>
</evidence>
<dbReference type="VEuPathDB" id="FungiDB:ACLA_046380"/>
<dbReference type="eggNOG" id="ENOG502S7NV">
    <property type="taxonomic scope" value="Eukaryota"/>
</dbReference>
<dbReference type="KEGG" id="act:ACLA_046380"/>
<dbReference type="OMA" id="FYVCPAH"/>
<evidence type="ECO:0000256" key="1">
    <source>
        <dbReference type="SAM" id="MobiDB-lite"/>
    </source>
</evidence>
<reference evidence="2 3" key="1">
    <citation type="journal article" date="2008" name="PLoS Genet.">
        <title>Genomic islands in the pathogenic filamentous fungus Aspergillus fumigatus.</title>
        <authorList>
            <person name="Fedorova N.D."/>
            <person name="Khaldi N."/>
            <person name="Joardar V.S."/>
            <person name="Maiti R."/>
            <person name="Amedeo P."/>
            <person name="Anderson M.J."/>
            <person name="Crabtree J."/>
            <person name="Silva J.C."/>
            <person name="Badger J.H."/>
            <person name="Albarraq A."/>
            <person name="Angiuoli S."/>
            <person name="Bussey H."/>
            <person name="Bowyer P."/>
            <person name="Cotty P.J."/>
            <person name="Dyer P.S."/>
            <person name="Egan A."/>
            <person name="Galens K."/>
            <person name="Fraser-Liggett C.M."/>
            <person name="Haas B.J."/>
            <person name="Inman J.M."/>
            <person name="Kent R."/>
            <person name="Lemieux S."/>
            <person name="Malavazi I."/>
            <person name="Orvis J."/>
            <person name="Roemer T."/>
            <person name="Ronning C.M."/>
            <person name="Sundaram J.P."/>
            <person name="Sutton G."/>
            <person name="Turner G."/>
            <person name="Venter J.C."/>
            <person name="White O.R."/>
            <person name="Whitty B.R."/>
            <person name="Youngman P."/>
            <person name="Wolfe K.H."/>
            <person name="Goldman G.H."/>
            <person name="Wortman J.R."/>
            <person name="Jiang B."/>
            <person name="Denning D.W."/>
            <person name="Nierman W.C."/>
        </authorList>
    </citation>
    <scope>NUCLEOTIDE SEQUENCE [LARGE SCALE GENOMIC DNA]</scope>
    <source>
        <strain evidence="3">ATCC 1007 / CBS 513.65 / DSM 816 / NCTC 3887 / NRRL 1</strain>
    </source>
</reference>
<dbReference type="Pfam" id="PF08432">
    <property type="entry name" value="Vfa1"/>
    <property type="match status" value="1"/>
</dbReference>
<proteinExistence type="predicted"/>
<dbReference type="GO" id="GO:0005768">
    <property type="term" value="C:endosome"/>
    <property type="evidence" value="ECO:0007669"/>
    <property type="project" value="TreeGrafter"/>
</dbReference>
<organism evidence="2 3">
    <name type="scientific">Aspergillus clavatus (strain ATCC 1007 / CBS 513.65 / DSM 816 / NCTC 3887 / NRRL 1 / QM 1276 / 107)</name>
    <dbReference type="NCBI Taxonomy" id="344612"/>
    <lineage>
        <taxon>Eukaryota</taxon>
        <taxon>Fungi</taxon>
        <taxon>Dikarya</taxon>
        <taxon>Ascomycota</taxon>
        <taxon>Pezizomycotina</taxon>
        <taxon>Eurotiomycetes</taxon>
        <taxon>Eurotiomycetidae</taxon>
        <taxon>Eurotiales</taxon>
        <taxon>Aspergillaceae</taxon>
        <taxon>Aspergillus</taxon>
        <taxon>Aspergillus subgen. Fumigati</taxon>
    </lineage>
</organism>
<sequence length="197" mass="22771">MSLQNVWHLRRVAETAARACIICYKPSSSVLITPDNKDFFYVCPVHLQDRHFCSPIVDAEEAEAKKKQEALAREIENVKKEYEEKQRRKKEKEKEKGKGKGKEDKTDEKDQDKESKKSGQDGDNEAKSMETERDEKIESIKKAASPSATDDSPRIFTLHKNFYQMRIDRLRGLEMAKRNRQRLQDPSLFPAVPSGDL</sequence>
<evidence type="ECO:0000313" key="3">
    <source>
        <dbReference type="Proteomes" id="UP000006701"/>
    </source>
</evidence>
<dbReference type="InterPro" id="IPR013640">
    <property type="entry name" value="Vfa1"/>
</dbReference>
<feature type="region of interest" description="Disordered" evidence="1">
    <location>
        <begin position="178"/>
        <end position="197"/>
    </location>
</feature>
<dbReference type="GeneID" id="4704305"/>
<gene>
    <name evidence="2" type="ORF">ACLA_046380</name>
</gene>
<name>A1CH17_ASPCL</name>
<dbReference type="PANTHER" id="PTHR28218:SF1">
    <property type="entry name" value="VPS4-ASSOCIATED PROTEIN 1"/>
    <property type="match status" value="1"/>
</dbReference>
<dbReference type="Proteomes" id="UP000006701">
    <property type="component" value="Unassembled WGS sequence"/>
</dbReference>
<dbReference type="HOGENOM" id="CLU_088285_2_0_1"/>
<keyword evidence="3" id="KW-1185">Reference proteome</keyword>
<dbReference type="PANTHER" id="PTHR28218">
    <property type="entry name" value="VPS4-ASSOCIATED PROTEIN 1"/>
    <property type="match status" value="1"/>
</dbReference>
<dbReference type="OrthoDB" id="2158714at2759"/>
<feature type="region of interest" description="Disordered" evidence="1">
    <location>
        <begin position="76"/>
        <end position="156"/>
    </location>
</feature>
<dbReference type="GO" id="GO:0007034">
    <property type="term" value="P:vacuolar transport"/>
    <property type="evidence" value="ECO:0007669"/>
    <property type="project" value="TreeGrafter"/>
</dbReference>
<protein>
    <recommendedName>
        <fullName evidence="4">DUF1742-domain-containing protein</fullName>
    </recommendedName>
</protein>
<feature type="compositionally biased region" description="Basic and acidic residues" evidence="1">
    <location>
        <begin position="76"/>
        <end position="141"/>
    </location>
</feature>
<evidence type="ECO:0000313" key="2">
    <source>
        <dbReference type="EMBL" id="EAW10172.1"/>
    </source>
</evidence>
<dbReference type="EMBL" id="DS027054">
    <property type="protein sequence ID" value="EAW10172.1"/>
    <property type="molecule type" value="Genomic_DNA"/>
</dbReference>
<accession>A1CH17</accession>
<dbReference type="RefSeq" id="XP_001271598.1">
    <property type="nucleotide sequence ID" value="XM_001271597.1"/>
</dbReference>